<dbReference type="FunFam" id="1.10.405.20:FF:000001">
    <property type="entry name" value="Amine oxidase"/>
    <property type="match status" value="1"/>
</dbReference>
<reference evidence="4" key="2">
    <citation type="submission" date="2015-01" db="EMBL/GenBank/DDBJ databases">
        <title>Evolutionary Origins and Diversification of the Mycorrhizal Mutualists.</title>
        <authorList>
            <consortium name="DOE Joint Genome Institute"/>
            <consortium name="Mycorrhizal Genomics Consortium"/>
            <person name="Kohler A."/>
            <person name="Kuo A."/>
            <person name="Nagy L.G."/>
            <person name="Floudas D."/>
            <person name="Copeland A."/>
            <person name="Barry K.W."/>
            <person name="Cichocki N."/>
            <person name="Veneault-Fourrey C."/>
            <person name="LaButti K."/>
            <person name="Lindquist E.A."/>
            <person name="Lipzen A."/>
            <person name="Lundell T."/>
            <person name="Morin E."/>
            <person name="Murat C."/>
            <person name="Riley R."/>
            <person name="Ohm R."/>
            <person name="Sun H."/>
            <person name="Tunlid A."/>
            <person name="Henrissat B."/>
            <person name="Grigoriev I.V."/>
            <person name="Hibbett D.S."/>
            <person name="Martin F."/>
        </authorList>
    </citation>
    <scope>NUCLEOTIDE SEQUENCE [LARGE SCALE GENOMIC DNA]</scope>
    <source>
        <strain evidence="4">h7</strain>
    </source>
</reference>
<organism evidence="3 4">
    <name type="scientific">Hebeloma cylindrosporum</name>
    <dbReference type="NCBI Taxonomy" id="76867"/>
    <lineage>
        <taxon>Eukaryota</taxon>
        <taxon>Fungi</taxon>
        <taxon>Dikarya</taxon>
        <taxon>Basidiomycota</taxon>
        <taxon>Agaricomycotina</taxon>
        <taxon>Agaricomycetes</taxon>
        <taxon>Agaricomycetidae</taxon>
        <taxon>Agaricales</taxon>
        <taxon>Agaricineae</taxon>
        <taxon>Hymenogastraceae</taxon>
        <taxon>Hebeloma</taxon>
    </lineage>
</organism>
<dbReference type="Pfam" id="PF01593">
    <property type="entry name" value="Amino_oxidase"/>
    <property type="match status" value="1"/>
</dbReference>
<dbReference type="Gene3D" id="3.50.50.60">
    <property type="entry name" value="FAD/NAD(P)-binding domain"/>
    <property type="match status" value="2"/>
</dbReference>
<sequence>MKVAVVGSGVSGLGATWLLNEYSDHEVHLYESDHRPGGHANTVHFLPQGKAQGEGVDVDTGFIVFNPSTYPNFLRFLKLYPPAHEGCRSRLLSWVWGKFSSGPEADAGIRILPTEMTFSVSRDHGAFEWAGKNPATIFCQVRRLLDPQMWRMIYDILRFNACARRVLLTPKNNDKKELSIGEYLDNEGYSAAFRNNYLLPMTAAIWSTPPDKCFADFPARTLIQFLYNHHLLQIIGKPSWLTIQGGSHKYVNTILSNLPQEQLHLSTSVSSLRNINMDGRRPQVVLRTENGDETTYDHVILACHSDTVLDILRTGGITDEEDRILGQFSWNHNEVVLHCDENLMPKRRIAWSCWNYLSFTKAIPLPSGQEEDDYSSDEGLYDKRRKFPERLNIQEIEQVSLSYGMNDLQHIPEKKYGPVFVTLNPPFDPAEDKIRGRWNYDHPILDAKAVRAQNEMYKIQNTRSISYAGAYLKYGFHEDGFTSGLLAACSIDDDQESLPSSAAFTAALTGMTIPTRKLTVHPPFEIEHADRHIRLSLRGSENLGYALVAQVFDYFETSGVRGFVGTVGAIILGIIAWLLGIQEF</sequence>
<keyword evidence="1" id="KW-0472">Membrane</keyword>
<dbReference type="PANTHER" id="PTHR42923:SF17">
    <property type="entry name" value="AMINE OXIDASE DOMAIN-CONTAINING PROTEIN"/>
    <property type="match status" value="1"/>
</dbReference>
<dbReference type="EMBL" id="KN831776">
    <property type="protein sequence ID" value="KIM43039.1"/>
    <property type="molecule type" value="Genomic_DNA"/>
</dbReference>
<dbReference type="InterPro" id="IPR002937">
    <property type="entry name" value="Amino_oxidase"/>
</dbReference>
<feature type="domain" description="Amine oxidase" evidence="2">
    <location>
        <begin position="10"/>
        <end position="308"/>
    </location>
</feature>
<dbReference type="GO" id="GO:0016491">
    <property type="term" value="F:oxidoreductase activity"/>
    <property type="evidence" value="ECO:0007669"/>
    <property type="project" value="InterPro"/>
</dbReference>
<dbReference type="OrthoDB" id="5977668at2759"/>
<dbReference type="HOGENOM" id="CLU_028123_2_1_1"/>
<dbReference type="PANTHER" id="PTHR42923">
    <property type="entry name" value="PROTOPORPHYRINOGEN OXIDASE"/>
    <property type="match status" value="1"/>
</dbReference>
<keyword evidence="4" id="KW-1185">Reference proteome</keyword>
<dbReference type="SUPFAM" id="SSF51905">
    <property type="entry name" value="FAD/NAD(P)-binding domain"/>
    <property type="match status" value="1"/>
</dbReference>
<dbReference type="AlphaFoldDB" id="A0A0C3CFT6"/>
<accession>A0A0C3CFT6</accession>
<dbReference type="STRING" id="686832.A0A0C3CFT6"/>
<proteinExistence type="predicted"/>
<name>A0A0C3CFT6_HEBCY</name>
<keyword evidence="1" id="KW-1133">Transmembrane helix</keyword>
<dbReference type="Proteomes" id="UP000053424">
    <property type="component" value="Unassembled WGS sequence"/>
</dbReference>
<evidence type="ECO:0000256" key="1">
    <source>
        <dbReference type="SAM" id="Phobius"/>
    </source>
</evidence>
<dbReference type="InterPro" id="IPR050464">
    <property type="entry name" value="Zeta_carotene_desat/Oxidored"/>
</dbReference>
<dbReference type="InterPro" id="IPR036188">
    <property type="entry name" value="FAD/NAD-bd_sf"/>
</dbReference>
<evidence type="ECO:0000313" key="4">
    <source>
        <dbReference type="Proteomes" id="UP000053424"/>
    </source>
</evidence>
<dbReference type="Gene3D" id="1.10.405.20">
    <property type="match status" value="1"/>
</dbReference>
<protein>
    <recommendedName>
        <fullName evidence="2">Amine oxidase domain-containing protein</fullName>
    </recommendedName>
</protein>
<keyword evidence="1" id="KW-0812">Transmembrane</keyword>
<feature type="transmembrane region" description="Helical" evidence="1">
    <location>
        <begin position="562"/>
        <end position="581"/>
    </location>
</feature>
<dbReference type="Gene3D" id="3.30.70.1990">
    <property type="match status" value="1"/>
</dbReference>
<evidence type="ECO:0000259" key="2">
    <source>
        <dbReference type="Pfam" id="PF01593"/>
    </source>
</evidence>
<reference evidence="3 4" key="1">
    <citation type="submission" date="2014-04" db="EMBL/GenBank/DDBJ databases">
        <authorList>
            <consortium name="DOE Joint Genome Institute"/>
            <person name="Kuo A."/>
            <person name="Gay G."/>
            <person name="Dore J."/>
            <person name="Kohler A."/>
            <person name="Nagy L.G."/>
            <person name="Floudas D."/>
            <person name="Copeland A."/>
            <person name="Barry K.W."/>
            <person name="Cichocki N."/>
            <person name="Veneault-Fourrey C."/>
            <person name="LaButti K."/>
            <person name="Lindquist E.A."/>
            <person name="Lipzen A."/>
            <person name="Lundell T."/>
            <person name="Morin E."/>
            <person name="Murat C."/>
            <person name="Sun H."/>
            <person name="Tunlid A."/>
            <person name="Henrissat B."/>
            <person name="Grigoriev I.V."/>
            <person name="Hibbett D.S."/>
            <person name="Martin F."/>
            <person name="Nordberg H.P."/>
            <person name="Cantor M.N."/>
            <person name="Hua S.X."/>
        </authorList>
    </citation>
    <scope>NUCLEOTIDE SEQUENCE [LARGE SCALE GENOMIC DNA]</scope>
    <source>
        <strain evidence="4">h7</strain>
    </source>
</reference>
<evidence type="ECO:0000313" key="3">
    <source>
        <dbReference type="EMBL" id="KIM43039.1"/>
    </source>
</evidence>
<gene>
    <name evidence="3" type="ORF">M413DRAFT_443848</name>
</gene>